<dbReference type="RefSeq" id="WP_150458127.1">
    <property type="nucleotide sequence ID" value="NZ_VYKK01000012.1"/>
</dbReference>
<gene>
    <name evidence="2" type="ORF">F4V43_09840</name>
</gene>
<dbReference type="AlphaFoldDB" id="A0A5J5GA27"/>
<keyword evidence="3" id="KW-1185">Reference proteome</keyword>
<protein>
    <submittedName>
        <fullName evidence="2">Organic hydroperoxide resistance protein</fullName>
    </submittedName>
</protein>
<dbReference type="GO" id="GO:0006979">
    <property type="term" value="P:response to oxidative stress"/>
    <property type="evidence" value="ECO:0007669"/>
    <property type="project" value="InterPro"/>
</dbReference>
<dbReference type="SUPFAM" id="SSF82784">
    <property type="entry name" value="OsmC-like"/>
    <property type="match status" value="1"/>
</dbReference>
<dbReference type="OrthoDB" id="9797508at2"/>
<organism evidence="2 3">
    <name type="scientific">Paenibacillus spiritus</name>
    <dbReference type="NCBI Taxonomy" id="2496557"/>
    <lineage>
        <taxon>Bacteria</taxon>
        <taxon>Bacillati</taxon>
        <taxon>Bacillota</taxon>
        <taxon>Bacilli</taxon>
        <taxon>Bacillales</taxon>
        <taxon>Paenibacillaceae</taxon>
        <taxon>Paenibacillus</taxon>
    </lineage>
</organism>
<dbReference type="EMBL" id="VYKK01000012">
    <property type="protein sequence ID" value="KAA9004976.1"/>
    <property type="molecule type" value="Genomic_DNA"/>
</dbReference>
<reference evidence="2 3" key="1">
    <citation type="submission" date="2019-09" db="EMBL/GenBank/DDBJ databases">
        <title>Bacillus ochoae sp. nov., Paenibacillus whitsoniae sp. nov., Paenibacillus spiritus sp. nov. Isolated from the Mars Exploration Rover during spacecraft assembly.</title>
        <authorList>
            <person name="Seuylemezian A."/>
            <person name="Vaishampayan P."/>
        </authorList>
    </citation>
    <scope>NUCLEOTIDE SEQUENCE [LARGE SCALE GENOMIC DNA]</scope>
    <source>
        <strain evidence="2 3">MER_111</strain>
    </source>
</reference>
<accession>A0A5J5GA27</accession>
<name>A0A5J5GA27_9BACL</name>
<dbReference type="InterPro" id="IPR036102">
    <property type="entry name" value="OsmC/Ohrsf"/>
</dbReference>
<evidence type="ECO:0000313" key="3">
    <source>
        <dbReference type="Proteomes" id="UP000367750"/>
    </source>
</evidence>
<comment type="similarity">
    <text evidence="1">Belongs to the OsmC/Ohr family.</text>
</comment>
<dbReference type="InterPro" id="IPR019953">
    <property type="entry name" value="OHR"/>
</dbReference>
<dbReference type="InterPro" id="IPR015946">
    <property type="entry name" value="KH_dom-like_a/b"/>
</dbReference>
<sequence length="139" mass="14774">MKPLYTATATIHGGREGSFETSDGALKSNLTMPKELGGSGGTGTNPEQLFAAGYGACYESALANIARKEKVRLTDVEVTSNVTIGKDDTDGGFRLAVRLDIKLPGIERSLAEDLARKAHDFCPYSKATRGNVPVELNVL</sequence>
<dbReference type="Gene3D" id="2.20.25.10">
    <property type="match status" value="1"/>
</dbReference>
<comment type="caution">
    <text evidence="2">The sequence shown here is derived from an EMBL/GenBank/DDBJ whole genome shotgun (WGS) entry which is preliminary data.</text>
</comment>
<dbReference type="PANTHER" id="PTHR33797:SF2">
    <property type="entry name" value="ORGANIC HYDROPEROXIDE RESISTANCE PROTEIN-LIKE"/>
    <property type="match status" value="1"/>
</dbReference>
<evidence type="ECO:0000256" key="1">
    <source>
        <dbReference type="ARBA" id="ARBA00007378"/>
    </source>
</evidence>
<dbReference type="Proteomes" id="UP000367750">
    <property type="component" value="Unassembled WGS sequence"/>
</dbReference>
<evidence type="ECO:0000313" key="2">
    <source>
        <dbReference type="EMBL" id="KAA9004976.1"/>
    </source>
</evidence>
<dbReference type="PANTHER" id="PTHR33797">
    <property type="entry name" value="ORGANIC HYDROPEROXIDE RESISTANCE PROTEIN-LIKE"/>
    <property type="match status" value="1"/>
</dbReference>
<dbReference type="NCBIfam" id="TIGR03561">
    <property type="entry name" value="organ_hyd_perox"/>
    <property type="match status" value="1"/>
</dbReference>
<proteinExistence type="inferred from homology"/>
<dbReference type="Gene3D" id="3.30.300.20">
    <property type="match status" value="1"/>
</dbReference>
<dbReference type="InterPro" id="IPR003718">
    <property type="entry name" value="OsmC/Ohr_fam"/>
</dbReference>
<dbReference type="Pfam" id="PF02566">
    <property type="entry name" value="OsmC"/>
    <property type="match status" value="1"/>
</dbReference>